<proteinExistence type="predicted"/>
<dbReference type="AlphaFoldDB" id="A0A4Y7TJ66"/>
<name>A0A4Y7TJ66_COPMI</name>
<gene>
    <name evidence="1" type="ORF">FA13DRAFT_74548</name>
</gene>
<protein>
    <submittedName>
        <fullName evidence="1">Uncharacterized protein</fullName>
    </submittedName>
</protein>
<evidence type="ECO:0000313" key="1">
    <source>
        <dbReference type="EMBL" id="TEB34225.1"/>
    </source>
</evidence>
<accession>A0A4Y7TJ66</accession>
<comment type="caution">
    <text evidence="1">The sequence shown here is derived from an EMBL/GenBank/DDBJ whole genome shotgun (WGS) entry which is preliminary data.</text>
</comment>
<dbReference type="EMBL" id="QPFP01000010">
    <property type="protein sequence ID" value="TEB34225.1"/>
    <property type="molecule type" value="Genomic_DNA"/>
</dbReference>
<dbReference type="Proteomes" id="UP000298030">
    <property type="component" value="Unassembled WGS sequence"/>
</dbReference>
<evidence type="ECO:0000313" key="2">
    <source>
        <dbReference type="Proteomes" id="UP000298030"/>
    </source>
</evidence>
<keyword evidence="2" id="KW-1185">Reference proteome</keyword>
<organism evidence="1 2">
    <name type="scientific">Coprinellus micaceus</name>
    <name type="common">Glistening ink-cap mushroom</name>
    <name type="synonym">Coprinus micaceus</name>
    <dbReference type="NCBI Taxonomy" id="71717"/>
    <lineage>
        <taxon>Eukaryota</taxon>
        <taxon>Fungi</taxon>
        <taxon>Dikarya</taxon>
        <taxon>Basidiomycota</taxon>
        <taxon>Agaricomycotina</taxon>
        <taxon>Agaricomycetes</taxon>
        <taxon>Agaricomycetidae</taxon>
        <taxon>Agaricales</taxon>
        <taxon>Agaricineae</taxon>
        <taxon>Psathyrellaceae</taxon>
        <taxon>Coprinellus</taxon>
    </lineage>
</organism>
<sequence length="151" mass="16506">MIKEAARTRQVYPLGAYERSDDSHKRAPILWAHSAEVFVGALNSKYTVSGASTGLSQWFLLSSRCSSEHSCYGEFSGCCQGVQRDVIDGRKGQKARRLVECSYLGGLGEATPSPPLMTAAMGCLVRLTLEPVSAATNLQEIASYLRKCKRR</sequence>
<reference evidence="1 2" key="1">
    <citation type="journal article" date="2019" name="Nat. Ecol. Evol.">
        <title>Megaphylogeny resolves global patterns of mushroom evolution.</title>
        <authorList>
            <person name="Varga T."/>
            <person name="Krizsan K."/>
            <person name="Foldi C."/>
            <person name="Dima B."/>
            <person name="Sanchez-Garcia M."/>
            <person name="Sanchez-Ramirez S."/>
            <person name="Szollosi G.J."/>
            <person name="Szarkandi J.G."/>
            <person name="Papp V."/>
            <person name="Albert L."/>
            <person name="Andreopoulos W."/>
            <person name="Angelini C."/>
            <person name="Antonin V."/>
            <person name="Barry K.W."/>
            <person name="Bougher N.L."/>
            <person name="Buchanan P."/>
            <person name="Buyck B."/>
            <person name="Bense V."/>
            <person name="Catcheside P."/>
            <person name="Chovatia M."/>
            <person name="Cooper J."/>
            <person name="Damon W."/>
            <person name="Desjardin D."/>
            <person name="Finy P."/>
            <person name="Geml J."/>
            <person name="Haridas S."/>
            <person name="Hughes K."/>
            <person name="Justo A."/>
            <person name="Karasinski D."/>
            <person name="Kautmanova I."/>
            <person name="Kiss B."/>
            <person name="Kocsube S."/>
            <person name="Kotiranta H."/>
            <person name="LaButti K.M."/>
            <person name="Lechner B.E."/>
            <person name="Liimatainen K."/>
            <person name="Lipzen A."/>
            <person name="Lukacs Z."/>
            <person name="Mihaltcheva S."/>
            <person name="Morgado L.N."/>
            <person name="Niskanen T."/>
            <person name="Noordeloos M.E."/>
            <person name="Ohm R.A."/>
            <person name="Ortiz-Santana B."/>
            <person name="Ovrebo C."/>
            <person name="Racz N."/>
            <person name="Riley R."/>
            <person name="Savchenko A."/>
            <person name="Shiryaev A."/>
            <person name="Soop K."/>
            <person name="Spirin V."/>
            <person name="Szebenyi C."/>
            <person name="Tomsovsky M."/>
            <person name="Tulloss R.E."/>
            <person name="Uehling J."/>
            <person name="Grigoriev I.V."/>
            <person name="Vagvolgyi C."/>
            <person name="Papp T."/>
            <person name="Martin F.M."/>
            <person name="Miettinen O."/>
            <person name="Hibbett D.S."/>
            <person name="Nagy L.G."/>
        </authorList>
    </citation>
    <scope>NUCLEOTIDE SEQUENCE [LARGE SCALE GENOMIC DNA]</scope>
    <source>
        <strain evidence="1 2">FP101781</strain>
    </source>
</reference>